<proteinExistence type="predicted"/>
<name>A0A1A8FTW0_9TELE</name>
<sequence>GWNCNFWYFRVGPNFSPALWGLGLDTHLHSLSERKVDLGVT</sequence>
<gene>
    <name evidence="1" type="primary">ADAM15</name>
</gene>
<dbReference type="GO" id="GO:0007229">
    <property type="term" value="P:integrin-mediated signaling pathway"/>
    <property type="evidence" value="ECO:0007669"/>
    <property type="project" value="UniProtKB-KW"/>
</dbReference>
<reference evidence="1" key="1">
    <citation type="submission" date="2016-05" db="EMBL/GenBank/DDBJ databases">
        <authorList>
            <person name="Lavstsen T."/>
            <person name="Jespersen J.S."/>
        </authorList>
    </citation>
    <scope>NUCLEOTIDE SEQUENCE</scope>
    <source>
        <tissue evidence="1">Brain</tissue>
    </source>
</reference>
<dbReference type="AlphaFoldDB" id="A0A1A8FTW0"/>
<organism evidence="1">
    <name type="scientific">Nothobranchius korthausae</name>
    <dbReference type="NCBI Taxonomy" id="1143690"/>
    <lineage>
        <taxon>Eukaryota</taxon>
        <taxon>Metazoa</taxon>
        <taxon>Chordata</taxon>
        <taxon>Craniata</taxon>
        <taxon>Vertebrata</taxon>
        <taxon>Euteleostomi</taxon>
        <taxon>Actinopterygii</taxon>
        <taxon>Neopterygii</taxon>
        <taxon>Teleostei</taxon>
        <taxon>Neoteleostei</taxon>
        <taxon>Acanthomorphata</taxon>
        <taxon>Ovalentaria</taxon>
        <taxon>Atherinomorphae</taxon>
        <taxon>Cyprinodontiformes</taxon>
        <taxon>Nothobranchiidae</taxon>
        <taxon>Nothobranchius</taxon>
    </lineage>
</organism>
<protein>
    <submittedName>
        <fullName evidence="1">A disintegrin and metalloproteinase domain 15</fullName>
    </submittedName>
</protein>
<feature type="non-terminal residue" evidence="1">
    <location>
        <position position="1"/>
    </location>
</feature>
<keyword evidence="1" id="KW-0401">Integrin</keyword>
<feature type="non-terminal residue" evidence="1">
    <location>
        <position position="41"/>
    </location>
</feature>
<evidence type="ECO:0000313" key="1">
    <source>
        <dbReference type="EMBL" id="SBQ62206.1"/>
    </source>
</evidence>
<accession>A0A1A8FTW0</accession>
<reference evidence="1" key="2">
    <citation type="submission" date="2016-06" db="EMBL/GenBank/DDBJ databases">
        <title>The genome of a short-lived fish provides insights into sex chromosome evolution and the genetic control of aging.</title>
        <authorList>
            <person name="Reichwald K."/>
            <person name="Felder M."/>
            <person name="Petzold A."/>
            <person name="Koch P."/>
            <person name="Groth M."/>
            <person name="Platzer M."/>
        </authorList>
    </citation>
    <scope>NUCLEOTIDE SEQUENCE</scope>
    <source>
        <tissue evidence="1">Brain</tissue>
    </source>
</reference>
<dbReference type="EMBL" id="HAEB01015679">
    <property type="protein sequence ID" value="SBQ62206.1"/>
    <property type="molecule type" value="Transcribed_RNA"/>
</dbReference>